<evidence type="ECO:0000259" key="7">
    <source>
        <dbReference type="SMART" id="SM00278"/>
    </source>
</evidence>
<keyword evidence="8" id="KW-0067">ATP-binding</keyword>
<comment type="domain">
    <text evidence="6">Has three domains with a flexible linker between the domains II and III and assumes an 'L' shape. Domain III is highly mobile and contacts RuvB.</text>
</comment>
<evidence type="ECO:0000256" key="6">
    <source>
        <dbReference type="HAMAP-Rule" id="MF_00031"/>
    </source>
</evidence>
<dbReference type="GO" id="GO:0005737">
    <property type="term" value="C:cytoplasm"/>
    <property type="evidence" value="ECO:0007669"/>
    <property type="project" value="UniProtKB-SubCell"/>
</dbReference>
<dbReference type="GO" id="GO:0006281">
    <property type="term" value="P:DNA repair"/>
    <property type="evidence" value="ECO:0007669"/>
    <property type="project" value="UniProtKB-UniRule"/>
</dbReference>
<reference evidence="8 9" key="1">
    <citation type="submission" date="2014-12" db="EMBL/GenBank/DDBJ databases">
        <title>Comparative genomics of the lactic acid bacteria isolated from the honey bee gut.</title>
        <authorList>
            <person name="Ellegaard K.M."/>
            <person name="Tamarit D."/>
            <person name="Javelind E."/>
            <person name="Olofsson T."/>
            <person name="Andersson S.G."/>
            <person name="Vasquez A."/>
        </authorList>
    </citation>
    <scope>NUCLEOTIDE SEQUENCE [LARGE SCALE GENOMIC DNA]</scope>
    <source>
        <strain evidence="8 9">Bin7</strain>
    </source>
</reference>
<dbReference type="SUPFAM" id="SSF46929">
    <property type="entry name" value="DNA helicase RuvA subunit, C-terminal domain"/>
    <property type="match status" value="1"/>
</dbReference>
<keyword evidence="9" id="KW-1185">Reference proteome</keyword>
<dbReference type="InterPro" id="IPR010994">
    <property type="entry name" value="RuvA_2-like"/>
</dbReference>
<evidence type="ECO:0000313" key="8">
    <source>
        <dbReference type="EMBL" id="KJY50096.1"/>
    </source>
</evidence>
<name>A0A0F4KXT3_9BIFI</name>
<comment type="similarity">
    <text evidence="6">Belongs to the RuvA family.</text>
</comment>
<dbReference type="SUPFAM" id="SSF50249">
    <property type="entry name" value="Nucleic acid-binding proteins"/>
    <property type="match status" value="1"/>
</dbReference>
<keyword evidence="4 6" id="KW-0233">DNA recombination</keyword>
<comment type="subunit">
    <text evidence="6">Homotetramer. Forms an RuvA(8)-RuvB(12)-Holliday junction (HJ) complex. HJ DNA is sandwiched between 2 RuvA tetramers; dsDNA enters through RuvA and exits via RuvB. An RuvB hexamer assembles on each DNA strand where it exits the tetramer. Each RuvB hexamer is contacted by two RuvA subunits (via domain III) on 2 adjacent RuvB subunits; this complex drives branch migration. In the full resolvosome a probable DNA-RuvA(4)-RuvB(12)-RuvC(2) complex forms which resolves the HJ.</text>
</comment>
<dbReference type="EMBL" id="JWMF01000007">
    <property type="protein sequence ID" value="KJY50096.1"/>
    <property type="molecule type" value="Genomic_DNA"/>
</dbReference>
<comment type="subcellular location">
    <subcellularLocation>
        <location evidence="6">Cytoplasm</location>
    </subcellularLocation>
</comment>
<dbReference type="PATRIC" id="fig|1684.5.peg.824"/>
<accession>A0A0F4KXT3</accession>
<evidence type="ECO:0000256" key="1">
    <source>
        <dbReference type="ARBA" id="ARBA00022490"/>
    </source>
</evidence>
<keyword evidence="3 6" id="KW-0238">DNA-binding</keyword>
<dbReference type="HAMAP" id="MF_00031">
    <property type="entry name" value="DNA_HJ_migration_RuvA"/>
    <property type="match status" value="1"/>
</dbReference>
<dbReference type="Pfam" id="PF01330">
    <property type="entry name" value="RuvA_N"/>
    <property type="match status" value="1"/>
</dbReference>
<dbReference type="InterPro" id="IPR012340">
    <property type="entry name" value="NA-bd_OB-fold"/>
</dbReference>
<keyword evidence="2 6" id="KW-0227">DNA damage</keyword>
<proteinExistence type="inferred from homology"/>
<dbReference type="InterPro" id="IPR036267">
    <property type="entry name" value="RuvA_C_sf"/>
</dbReference>
<comment type="function">
    <text evidence="6">The RuvA-RuvB-RuvC complex processes Holliday junction (HJ) DNA during genetic recombination and DNA repair, while the RuvA-RuvB complex plays an important role in the rescue of blocked DNA replication forks via replication fork reversal (RFR). RuvA specifically binds to HJ cruciform DNA, conferring on it an open structure. The RuvB hexamer acts as an ATP-dependent pump, pulling dsDNA into and through the RuvAB complex. HJ branch migration allows RuvC to scan DNA until it finds its consensus sequence, where it cleaves and resolves the cruciform DNA.</text>
</comment>
<dbReference type="SMART" id="SM00278">
    <property type="entry name" value="HhH1"/>
    <property type="match status" value="2"/>
</dbReference>
<dbReference type="SUPFAM" id="SSF47781">
    <property type="entry name" value="RuvA domain 2-like"/>
    <property type="match status" value="1"/>
</dbReference>
<dbReference type="GO" id="GO:0006310">
    <property type="term" value="P:DNA recombination"/>
    <property type="evidence" value="ECO:0007669"/>
    <property type="project" value="UniProtKB-UniRule"/>
</dbReference>
<dbReference type="GO" id="GO:0009378">
    <property type="term" value="F:four-way junction helicase activity"/>
    <property type="evidence" value="ECO:0007669"/>
    <property type="project" value="InterPro"/>
</dbReference>
<evidence type="ECO:0000256" key="2">
    <source>
        <dbReference type="ARBA" id="ARBA00022763"/>
    </source>
</evidence>
<organism evidence="8 9">
    <name type="scientific">Bifidobacterium mellis</name>
    <dbReference type="NCBI Taxonomy" id="1293823"/>
    <lineage>
        <taxon>Bacteria</taxon>
        <taxon>Bacillati</taxon>
        <taxon>Actinomycetota</taxon>
        <taxon>Actinomycetes</taxon>
        <taxon>Bifidobacteriales</taxon>
        <taxon>Bifidobacteriaceae</taxon>
        <taxon>Bifidobacterium</taxon>
    </lineage>
</organism>
<dbReference type="Gene3D" id="1.10.8.10">
    <property type="entry name" value="DNA helicase RuvA subunit, C-terminal domain"/>
    <property type="match status" value="1"/>
</dbReference>
<keyword evidence="1 6" id="KW-0963">Cytoplasm</keyword>
<keyword evidence="8" id="KW-0547">Nucleotide-binding</keyword>
<comment type="caution">
    <text evidence="8">The sequence shown here is derived from an EMBL/GenBank/DDBJ whole genome shotgun (WGS) entry which is preliminary data.</text>
</comment>
<dbReference type="Proteomes" id="UP000033567">
    <property type="component" value="Unassembled WGS sequence"/>
</dbReference>
<dbReference type="InterPro" id="IPR000085">
    <property type="entry name" value="RuvA"/>
</dbReference>
<dbReference type="GO" id="GO:0000400">
    <property type="term" value="F:four-way junction DNA binding"/>
    <property type="evidence" value="ECO:0007669"/>
    <property type="project" value="UniProtKB-UniRule"/>
</dbReference>
<dbReference type="GO" id="GO:0005524">
    <property type="term" value="F:ATP binding"/>
    <property type="evidence" value="ECO:0007669"/>
    <property type="project" value="InterPro"/>
</dbReference>
<protein>
    <recommendedName>
        <fullName evidence="6">Holliday junction branch migration complex subunit RuvA</fullName>
    </recommendedName>
</protein>
<evidence type="ECO:0000256" key="5">
    <source>
        <dbReference type="ARBA" id="ARBA00023204"/>
    </source>
</evidence>
<dbReference type="AlphaFoldDB" id="A0A0F4KXT3"/>
<dbReference type="Pfam" id="PF14520">
    <property type="entry name" value="HHH_5"/>
    <property type="match status" value="1"/>
</dbReference>
<sequence length="203" mass="21206">MLAMLTGRVAAIETGSAVIDVSGVGFEVRMPQSDLASMHAESTVTVYTALSLTQDALTLYGFLSRTSKSLFAQLQKVSGIGPRVALSILATLNSDQLAQAVADGDAAALSRAPGLGKKGAQKIILELSGKLDLDAGTGRQGPAQTDDGAHQVVEGLISLGWLQRDAEQAVEQTCSEGGYTLPLQSTDIPKVLKQALTRLDRGR</sequence>
<dbReference type="RefSeq" id="WP_045935367.1">
    <property type="nucleotide sequence ID" value="NZ_KQ033885.1"/>
</dbReference>
<dbReference type="Gene3D" id="1.10.150.20">
    <property type="entry name" value="5' to 3' exonuclease, C-terminal subdomain"/>
    <property type="match status" value="1"/>
</dbReference>
<comment type="caution">
    <text evidence="6">Lacks conserved residue(s) required for the propagation of feature annotation.</text>
</comment>
<keyword evidence="8" id="KW-0347">Helicase</keyword>
<evidence type="ECO:0000256" key="3">
    <source>
        <dbReference type="ARBA" id="ARBA00023125"/>
    </source>
</evidence>
<dbReference type="InterPro" id="IPR013849">
    <property type="entry name" value="DNA_helicase_Holl-junc_RuvA_I"/>
</dbReference>
<keyword evidence="8" id="KW-0378">Hydrolase</keyword>
<keyword evidence="5 6" id="KW-0234">DNA repair</keyword>
<feature type="domain" description="Helix-hairpin-helix DNA-binding motif class 1" evidence="7">
    <location>
        <begin position="72"/>
        <end position="91"/>
    </location>
</feature>
<feature type="region of interest" description="Domain III" evidence="6">
    <location>
        <begin position="144"/>
        <end position="203"/>
    </location>
</feature>
<dbReference type="Gene3D" id="2.40.50.140">
    <property type="entry name" value="Nucleic acid-binding proteins"/>
    <property type="match status" value="1"/>
</dbReference>
<dbReference type="GO" id="GO:0048476">
    <property type="term" value="C:Holliday junction resolvase complex"/>
    <property type="evidence" value="ECO:0007669"/>
    <property type="project" value="UniProtKB-UniRule"/>
</dbReference>
<dbReference type="NCBIfam" id="TIGR00084">
    <property type="entry name" value="ruvA"/>
    <property type="match status" value="1"/>
</dbReference>
<gene>
    <name evidence="6 8" type="primary">ruvA</name>
    <name evidence="8" type="ORF">JF70_07810</name>
</gene>
<evidence type="ECO:0000313" key="9">
    <source>
        <dbReference type="Proteomes" id="UP000033567"/>
    </source>
</evidence>
<dbReference type="InterPro" id="IPR003583">
    <property type="entry name" value="Hlx-hairpin-Hlx_DNA-bd_motif"/>
</dbReference>
<feature type="domain" description="Helix-hairpin-helix DNA-binding motif class 1" evidence="7">
    <location>
        <begin position="107"/>
        <end position="126"/>
    </location>
</feature>
<evidence type="ECO:0000256" key="4">
    <source>
        <dbReference type="ARBA" id="ARBA00023172"/>
    </source>
</evidence>